<dbReference type="Proteomes" id="UP000309668">
    <property type="component" value="Unassembled WGS sequence"/>
</dbReference>
<dbReference type="InterPro" id="IPR029787">
    <property type="entry name" value="Nucleotide_cyclase"/>
</dbReference>
<proteinExistence type="predicted"/>
<dbReference type="GO" id="GO:1902201">
    <property type="term" value="P:negative regulation of bacterial-type flagellum-dependent cell motility"/>
    <property type="evidence" value="ECO:0007669"/>
    <property type="project" value="TreeGrafter"/>
</dbReference>
<dbReference type="InterPro" id="IPR043128">
    <property type="entry name" value="Rev_trsase/Diguanyl_cyclase"/>
</dbReference>
<evidence type="ECO:0000313" key="6">
    <source>
        <dbReference type="Proteomes" id="UP000309668"/>
    </source>
</evidence>
<keyword evidence="3" id="KW-1133">Transmembrane helix</keyword>
<evidence type="ECO:0000256" key="1">
    <source>
        <dbReference type="ARBA" id="ARBA00012528"/>
    </source>
</evidence>
<evidence type="ECO:0000259" key="4">
    <source>
        <dbReference type="PROSITE" id="PS50887"/>
    </source>
</evidence>
<reference evidence="5 6" key="1">
    <citation type="submission" date="2019-05" db="EMBL/GenBank/DDBJ databases">
        <title>Erythrobacter marisflavi sp. nov., isolated from isolated from water of an estuary environment.</title>
        <authorList>
            <person name="Yoon J.-H."/>
        </authorList>
    </citation>
    <scope>NUCLEOTIDE SEQUENCE [LARGE SCALE GENOMIC DNA]</scope>
    <source>
        <strain evidence="5 6">KEM-5</strain>
    </source>
</reference>
<dbReference type="EMBL" id="VCAO01000001">
    <property type="protein sequence ID" value="TMM50200.1"/>
    <property type="molecule type" value="Genomic_DNA"/>
</dbReference>
<keyword evidence="3" id="KW-0812">Transmembrane</keyword>
<protein>
    <recommendedName>
        <fullName evidence="1">diguanylate cyclase</fullName>
        <ecNumber evidence="1">2.7.7.65</ecNumber>
    </recommendedName>
</protein>
<dbReference type="EC" id="2.7.7.65" evidence="1"/>
<feature type="transmembrane region" description="Helical" evidence="3">
    <location>
        <begin position="59"/>
        <end position="80"/>
    </location>
</feature>
<dbReference type="GO" id="GO:0005886">
    <property type="term" value="C:plasma membrane"/>
    <property type="evidence" value="ECO:0007669"/>
    <property type="project" value="TreeGrafter"/>
</dbReference>
<comment type="catalytic activity">
    <reaction evidence="2">
        <text>2 GTP = 3',3'-c-di-GMP + 2 diphosphate</text>
        <dbReference type="Rhea" id="RHEA:24898"/>
        <dbReference type="ChEBI" id="CHEBI:33019"/>
        <dbReference type="ChEBI" id="CHEBI:37565"/>
        <dbReference type="ChEBI" id="CHEBI:58805"/>
        <dbReference type="EC" id="2.7.7.65"/>
    </reaction>
</comment>
<dbReference type="SMART" id="SM00267">
    <property type="entry name" value="GGDEF"/>
    <property type="match status" value="1"/>
</dbReference>
<dbReference type="PROSITE" id="PS50887">
    <property type="entry name" value="GGDEF"/>
    <property type="match status" value="1"/>
</dbReference>
<organism evidence="5 6">
    <name type="scientific">Qipengyuania marisflavi</name>
    <dbReference type="NCBI Taxonomy" id="2486356"/>
    <lineage>
        <taxon>Bacteria</taxon>
        <taxon>Pseudomonadati</taxon>
        <taxon>Pseudomonadota</taxon>
        <taxon>Alphaproteobacteria</taxon>
        <taxon>Sphingomonadales</taxon>
        <taxon>Erythrobacteraceae</taxon>
        <taxon>Qipengyuania</taxon>
    </lineage>
</organism>
<evidence type="ECO:0000256" key="2">
    <source>
        <dbReference type="ARBA" id="ARBA00034247"/>
    </source>
</evidence>
<evidence type="ECO:0000256" key="3">
    <source>
        <dbReference type="SAM" id="Phobius"/>
    </source>
</evidence>
<feature type="transmembrane region" description="Helical" evidence="3">
    <location>
        <begin position="150"/>
        <end position="166"/>
    </location>
</feature>
<feature type="transmembrane region" description="Helical" evidence="3">
    <location>
        <begin position="21"/>
        <end position="53"/>
    </location>
</feature>
<dbReference type="PANTHER" id="PTHR45138:SF9">
    <property type="entry name" value="DIGUANYLATE CYCLASE DGCM-RELATED"/>
    <property type="match status" value="1"/>
</dbReference>
<comment type="caution">
    <text evidence="5">The sequence shown here is derived from an EMBL/GenBank/DDBJ whole genome shotgun (WGS) entry which is preliminary data.</text>
</comment>
<evidence type="ECO:0000313" key="5">
    <source>
        <dbReference type="EMBL" id="TMM50200.1"/>
    </source>
</evidence>
<dbReference type="InterPro" id="IPR000160">
    <property type="entry name" value="GGDEF_dom"/>
</dbReference>
<dbReference type="Gene3D" id="3.30.70.270">
    <property type="match status" value="1"/>
</dbReference>
<dbReference type="GO" id="GO:0043709">
    <property type="term" value="P:cell adhesion involved in single-species biofilm formation"/>
    <property type="evidence" value="ECO:0007669"/>
    <property type="project" value="TreeGrafter"/>
</dbReference>
<sequence length="388" mass="42196">MRMGKLGRPDKRDEAWRAERRNVILASVVATEHGAFVANIVAWFFIAIAAFAMPNADAFVLPVIGRLIALCLNTAAFRHLAKSLHDERAKRLALHLLSGALALGGASWAFQIAPLIHEPTLHPAVIVVGGGSFVAVSLVLSMVGSLKTQSFAFLTGFLATLAVALMHSPTSIGLQTGTGLAGMCAAIVFYAKSASRQRWNAAEMLIQNRRLGERLQSSLDRAEYLSKHDPLTGLYNRRALFETNLIDPEDSRRKYALLVDLDHFKQLNDQFGHVTGDRVLVGVAETFRAILHRLPGKGHFAVRLGGEEFAIVLSVGSEEQARVLAERIRFMVALVAGRIGLQGAKTTASIGLTHFDQGERIDDVFSRADAAMYRAKSSGRNQVRAHAA</sequence>
<dbReference type="AlphaFoldDB" id="A0A5S3PF33"/>
<dbReference type="Pfam" id="PF00990">
    <property type="entry name" value="GGDEF"/>
    <property type="match status" value="1"/>
</dbReference>
<keyword evidence="6" id="KW-1185">Reference proteome</keyword>
<feature type="transmembrane region" description="Helical" evidence="3">
    <location>
        <begin position="172"/>
        <end position="191"/>
    </location>
</feature>
<gene>
    <name evidence="5" type="ORF">FEV51_03160</name>
</gene>
<feature type="transmembrane region" description="Helical" evidence="3">
    <location>
        <begin position="92"/>
        <end position="112"/>
    </location>
</feature>
<dbReference type="PANTHER" id="PTHR45138">
    <property type="entry name" value="REGULATORY COMPONENTS OF SENSORY TRANSDUCTION SYSTEM"/>
    <property type="match status" value="1"/>
</dbReference>
<accession>A0A5S3PF33</accession>
<dbReference type="SUPFAM" id="SSF55073">
    <property type="entry name" value="Nucleotide cyclase"/>
    <property type="match status" value="1"/>
</dbReference>
<dbReference type="GO" id="GO:0052621">
    <property type="term" value="F:diguanylate cyclase activity"/>
    <property type="evidence" value="ECO:0007669"/>
    <property type="project" value="UniProtKB-EC"/>
</dbReference>
<keyword evidence="3" id="KW-0472">Membrane</keyword>
<dbReference type="InterPro" id="IPR050469">
    <property type="entry name" value="Diguanylate_Cyclase"/>
</dbReference>
<dbReference type="RefSeq" id="WP_138615794.1">
    <property type="nucleotide sequence ID" value="NZ_VCAO01000001.1"/>
</dbReference>
<name>A0A5S3PF33_9SPHN</name>
<dbReference type="OrthoDB" id="9812260at2"/>
<feature type="transmembrane region" description="Helical" evidence="3">
    <location>
        <begin position="124"/>
        <end position="143"/>
    </location>
</feature>
<feature type="domain" description="GGDEF" evidence="4">
    <location>
        <begin position="252"/>
        <end position="388"/>
    </location>
</feature>
<dbReference type="CDD" id="cd01949">
    <property type="entry name" value="GGDEF"/>
    <property type="match status" value="1"/>
</dbReference>
<dbReference type="NCBIfam" id="TIGR00254">
    <property type="entry name" value="GGDEF"/>
    <property type="match status" value="1"/>
</dbReference>